<evidence type="ECO:0000256" key="3">
    <source>
        <dbReference type="ARBA" id="ARBA00022490"/>
    </source>
</evidence>
<dbReference type="OMA" id="LHPRIMT"/>
<keyword evidence="4 10" id="KW-0547">Nucleotide-binding</keyword>
<dbReference type="InterPro" id="IPR027413">
    <property type="entry name" value="GROEL-like_equatorial_sf"/>
</dbReference>
<dbReference type="AlphaFoldDB" id="A0A6A5BZK8"/>
<dbReference type="FunFam" id="3.50.7.10:FF:000004">
    <property type="entry name" value="T-complex protein 1 subunit zeta"/>
    <property type="match status" value="1"/>
</dbReference>
<dbReference type="EMBL" id="VFQX01000028">
    <property type="protein sequence ID" value="KAF0978765.1"/>
    <property type="molecule type" value="Genomic_DNA"/>
</dbReference>
<dbReference type="PROSITE" id="PS00995">
    <property type="entry name" value="TCP1_3"/>
    <property type="match status" value="1"/>
</dbReference>
<dbReference type="Gene3D" id="3.30.260.10">
    <property type="entry name" value="TCP-1-like chaperonin intermediate domain"/>
    <property type="match status" value="1"/>
</dbReference>
<proteinExistence type="inferred from homology"/>
<sequence>MSGLQLLNPNADSANISEARLINIAAAGSIQNLLKTNIGPRGTLKMLVSGAGDLRITKDGSILLNEMQIQHPTAALIARTATAQDDITGDGTTTTVLLIGEMLQQANRYLLEGLHPSLLIEGFYLAKAESRKFLDSYKEQMKQRIKVDREVLVSVARTALQTKLYPELANKMADIIVDAVKCIQIENQPIDLFMVELMHMQHKMDVETRYVNGLVLDHGARHPDMKREAKNCFILTCNVGLEYEKSEVHSSFQLNSAEKRKQLVDAERKVVDERVQKIIDLKHQVCGDDPSKNFVVINQKGIDPISLEMFAKAGIVALRRAKRRNMERLTLACGGVAVNSVEELTPETLGYADLVYEQVIGEEKYTIIEGCKNPHSCTILLKGPNKHSIAQVKDAVRDGLRAVKNAIEDGVVIPGAGAFEIALHDHLMKYAETVEGRTKLGVKCFAEALLVIPKALAQNSGFDTQDVLIKLQEKHQKGQVAGLEIYSGDAIDPIQAGIFDNYIVKQQTLEAATFTATQLLYVDEILKAGRAQKPKTEEQDMEDFE</sequence>
<evidence type="ECO:0000313" key="11">
    <source>
        <dbReference type="EMBL" id="KAF0978765.1"/>
    </source>
</evidence>
<dbReference type="Pfam" id="PF00118">
    <property type="entry name" value="Cpn60_TCP1"/>
    <property type="match status" value="1"/>
</dbReference>
<dbReference type="InterPro" id="IPR012722">
    <property type="entry name" value="Chap_CCT_zeta"/>
</dbReference>
<dbReference type="VEuPathDB" id="AmoebaDB:NfTy_032540"/>
<evidence type="ECO:0000256" key="5">
    <source>
        <dbReference type="ARBA" id="ARBA00022840"/>
    </source>
</evidence>
<dbReference type="InterPro" id="IPR027409">
    <property type="entry name" value="GroEL-like_apical_dom_sf"/>
</dbReference>
<dbReference type="VEuPathDB" id="AmoebaDB:NF0010180"/>
<dbReference type="Gene3D" id="1.10.560.10">
    <property type="entry name" value="GroEL-like equatorial domain"/>
    <property type="match status" value="1"/>
</dbReference>
<dbReference type="RefSeq" id="XP_044563478.1">
    <property type="nucleotide sequence ID" value="XM_044704963.1"/>
</dbReference>
<dbReference type="SUPFAM" id="SSF54849">
    <property type="entry name" value="GroEL-intermediate domain like"/>
    <property type="match status" value="1"/>
</dbReference>
<dbReference type="CDD" id="cd03342">
    <property type="entry name" value="TCP1_zeta"/>
    <property type="match status" value="1"/>
</dbReference>
<dbReference type="SUPFAM" id="SSF52029">
    <property type="entry name" value="GroEL apical domain-like"/>
    <property type="match status" value="1"/>
</dbReference>
<evidence type="ECO:0000256" key="6">
    <source>
        <dbReference type="ARBA" id="ARBA00022946"/>
    </source>
</evidence>
<keyword evidence="7" id="KW-0346">Stress response</keyword>
<dbReference type="InterPro" id="IPR017998">
    <property type="entry name" value="Chaperone_TCP-1"/>
</dbReference>
<evidence type="ECO:0000256" key="4">
    <source>
        <dbReference type="ARBA" id="ARBA00022741"/>
    </source>
</evidence>
<comment type="subcellular location">
    <subcellularLocation>
        <location evidence="1">Cytoplasm</location>
    </subcellularLocation>
</comment>
<evidence type="ECO:0000256" key="8">
    <source>
        <dbReference type="ARBA" id="ARBA00023186"/>
    </source>
</evidence>
<dbReference type="InterPro" id="IPR027410">
    <property type="entry name" value="TCP-1-like_intermed_sf"/>
</dbReference>
<protein>
    <recommendedName>
        <fullName evidence="13">T-complex protein 1 subunit zeta</fullName>
    </recommendedName>
</protein>
<dbReference type="FunFam" id="3.30.260.10:FF:000017">
    <property type="entry name" value="T-complex protein 1 subunit zeta"/>
    <property type="match status" value="1"/>
</dbReference>
<comment type="similarity">
    <text evidence="2 10">Belongs to the TCP-1 chaperonin family.</text>
</comment>
<keyword evidence="5 10" id="KW-0067">ATP-binding</keyword>
<dbReference type="InterPro" id="IPR002423">
    <property type="entry name" value="Cpn60/GroEL/TCP-1"/>
</dbReference>
<dbReference type="GeneID" id="68109053"/>
<dbReference type="GO" id="GO:0140662">
    <property type="term" value="F:ATP-dependent protein folding chaperone"/>
    <property type="evidence" value="ECO:0007669"/>
    <property type="project" value="InterPro"/>
</dbReference>
<evidence type="ECO:0000256" key="9">
    <source>
        <dbReference type="ARBA" id="ARBA00025467"/>
    </source>
</evidence>
<dbReference type="Proteomes" id="UP000444721">
    <property type="component" value="Unassembled WGS sequence"/>
</dbReference>
<dbReference type="FunFam" id="1.10.560.10:FF:000058">
    <property type="entry name" value="T-complex protein 1 subunit zeta"/>
    <property type="match status" value="1"/>
</dbReference>
<dbReference type="NCBIfam" id="TIGR02347">
    <property type="entry name" value="chap_CCT_zeta"/>
    <property type="match status" value="1"/>
</dbReference>
<comment type="function">
    <text evidence="9">Implicated in mitochondrial protein import and macromolecular assembly. May facilitate the correct folding of imported proteins. May also prevent misfolding and promote the refolding and proper assembly of unfolded polypeptides generated under stress conditions in the mitochondrial matrix.</text>
</comment>
<keyword evidence="3" id="KW-0963">Cytoplasm</keyword>
<dbReference type="GO" id="GO:0016887">
    <property type="term" value="F:ATP hydrolysis activity"/>
    <property type="evidence" value="ECO:0007669"/>
    <property type="project" value="InterPro"/>
</dbReference>
<evidence type="ECO:0000256" key="2">
    <source>
        <dbReference type="ARBA" id="ARBA00008020"/>
    </source>
</evidence>
<dbReference type="SUPFAM" id="SSF48592">
    <property type="entry name" value="GroEL equatorial domain-like"/>
    <property type="match status" value="1"/>
</dbReference>
<dbReference type="OrthoDB" id="10052040at2759"/>
<dbReference type="InterPro" id="IPR002194">
    <property type="entry name" value="Chaperonin_TCP-1_CS"/>
</dbReference>
<evidence type="ECO:0000256" key="7">
    <source>
        <dbReference type="ARBA" id="ARBA00023016"/>
    </source>
</evidence>
<dbReference type="NCBIfam" id="NF041083">
    <property type="entry name" value="thermosome_beta"/>
    <property type="match status" value="1"/>
</dbReference>
<dbReference type="FunFam" id="1.10.560.10:FF:000038">
    <property type="entry name" value="Chaperonin containing TCP1 subunit 6B"/>
    <property type="match status" value="1"/>
</dbReference>
<accession>A0A6A5BZK8</accession>
<dbReference type="VEuPathDB" id="AmoebaDB:FDP41_001835"/>
<keyword evidence="12" id="KW-1185">Reference proteome</keyword>
<evidence type="ECO:0000256" key="1">
    <source>
        <dbReference type="ARBA" id="ARBA00004496"/>
    </source>
</evidence>
<dbReference type="GO" id="GO:0005737">
    <property type="term" value="C:cytoplasm"/>
    <property type="evidence" value="ECO:0007669"/>
    <property type="project" value="UniProtKB-SubCell"/>
</dbReference>
<dbReference type="PANTHER" id="PTHR11353">
    <property type="entry name" value="CHAPERONIN"/>
    <property type="match status" value="1"/>
</dbReference>
<gene>
    <name evidence="11" type="ORF">FDP41_001835</name>
</gene>
<dbReference type="GO" id="GO:0051082">
    <property type="term" value="F:unfolded protein binding"/>
    <property type="evidence" value="ECO:0007669"/>
    <property type="project" value="InterPro"/>
</dbReference>
<dbReference type="PRINTS" id="PR00304">
    <property type="entry name" value="TCOMPLEXTCP1"/>
</dbReference>
<dbReference type="InterPro" id="IPR053374">
    <property type="entry name" value="TCP-1_chaperonin"/>
</dbReference>
<evidence type="ECO:0008006" key="13">
    <source>
        <dbReference type="Google" id="ProtNLM"/>
    </source>
</evidence>
<organism evidence="11 12">
    <name type="scientific">Naegleria fowleri</name>
    <name type="common">Brain eating amoeba</name>
    <dbReference type="NCBI Taxonomy" id="5763"/>
    <lineage>
        <taxon>Eukaryota</taxon>
        <taxon>Discoba</taxon>
        <taxon>Heterolobosea</taxon>
        <taxon>Tetramitia</taxon>
        <taxon>Eutetramitia</taxon>
        <taxon>Vahlkampfiidae</taxon>
        <taxon>Naegleria</taxon>
    </lineage>
</organism>
<keyword evidence="8 10" id="KW-0143">Chaperone</keyword>
<comment type="caution">
    <text evidence="11">The sequence shown here is derived from an EMBL/GenBank/DDBJ whole genome shotgun (WGS) entry which is preliminary data.</text>
</comment>
<evidence type="ECO:0000313" key="12">
    <source>
        <dbReference type="Proteomes" id="UP000444721"/>
    </source>
</evidence>
<name>A0A6A5BZK8_NAEFO</name>
<reference evidence="11 12" key="1">
    <citation type="journal article" date="2019" name="Sci. Rep.">
        <title>Nanopore sequencing improves the draft genome of the human pathogenic amoeba Naegleria fowleri.</title>
        <authorList>
            <person name="Liechti N."/>
            <person name="Schurch N."/>
            <person name="Bruggmann R."/>
            <person name="Wittwer M."/>
        </authorList>
    </citation>
    <scope>NUCLEOTIDE SEQUENCE [LARGE SCALE GENOMIC DNA]</scope>
    <source>
        <strain evidence="11 12">ATCC 30894</strain>
    </source>
</reference>
<keyword evidence="6" id="KW-0809">Transit peptide</keyword>
<dbReference type="Gene3D" id="3.50.7.10">
    <property type="entry name" value="GroEL"/>
    <property type="match status" value="1"/>
</dbReference>
<evidence type="ECO:0000256" key="10">
    <source>
        <dbReference type="RuleBase" id="RU004187"/>
    </source>
</evidence>
<dbReference type="GO" id="GO:0005524">
    <property type="term" value="F:ATP binding"/>
    <property type="evidence" value="ECO:0007669"/>
    <property type="project" value="UniProtKB-KW"/>
</dbReference>